<organism evidence="6 7">
    <name type="scientific">Leclercia adecarboxylata</name>
    <dbReference type="NCBI Taxonomy" id="83655"/>
    <lineage>
        <taxon>Bacteria</taxon>
        <taxon>Pseudomonadati</taxon>
        <taxon>Pseudomonadota</taxon>
        <taxon>Gammaproteobacteria</taxon>
        <taxon>Enterobacterales</taxon>
        <taxon>Enterobacteriaceae</taxon>
        <taxon>Leclercia</taxon>
    </lineage>
</organism>
<evidence type="ECO:0000256" key="2">
    <source>
        <dbReference type="ARBA" id="ARBA00004196"/>
    </source>
</evidence>
<keyword evidence="5 6" id="KW-0560">Oxidoreductase</keyword>
<dbReference type="Gene3D" id="3.40.50.740">
    <property type="match status" value="1"/>
</dbReference>
<proteinExistence type="inferred from homology"/>
<comment type="cofactor">
    <cofactor evidence="1">
        <name>[4Fe-4S] cluster</name>
        <dbReference type="ChEBI" id="CHEBI:49883"/>
    </cofactor>
</comment>
<keyword evidence="4" id="KW-0411">Iron-sulfur</keyword>
<dbReference type="GO" id="GO:0030151">
    <property type="term" value="F:molybdenum ion binding"/>
    <property type="evidence" value="ECO:0007669"/>
    <property type="project" value="TreeGrafter"/>
</dbReference>
<keyword evidence="4" id="KW-0479">Metal-binding</keyword>
<evidence type="ECO:0000256" key="3">
    <source>
        <dbReference type="ARBA" id="ARBA00010312"/>
    </source>
</evidence>
<protein>
    <submittedName>
        <fullName evidence="6">Formate dehydrogenase, nitrate-inducible, major subunit</fullName>
        <ecNumber evidence="6">1.2.1.2</ecNumber>
    </submittedName>
</protein>
<keyword evidence="4" id="KW-0408">Iron</keyword>
<evidence type="ECO:0000313" key="6">
    <source>
        <dbReference type="EMBL" id="VTP68308.1"/>
    </source>
</evidence>
<keyword evidence="4" id="KW-0004">4Fe-4S</keyword>
<dbReference type="GO" id="GO:0016491">
    <property type="term" value="F:oxidoreductase activity"/>
    <property type="evidence" value="ECO:0007669"/>
    <property type="project" value="UniProtKB-KW"/>
</dbReference>
<evidence type="ECO:0000256" key="1">
    <source>
        <dbReference type="ARBA" id="ARBA00001966"/>
    </source>
</evidence>
<comment type="similarity">
    <text evidence="3">Belongs to the prokaryotic molybdopterin-containing oxidoreductase family.</text>
</comment>
<dbReference type="PANTHER" id="PTHR43598">
    <property type="entry name" value="TUNGSTEN-CONTAINING FORMYLMETHANOFURAN DEHYDROGENASE 2 SUBUNIT B"/>
    <property type="match status" value="1"/>
</dbReference>
<dbReference type="GO" id="GO:0051539">
    <property type="term" value="F:4 iron, 4 sulfur cluster binding"/>
    <property type="evidence" value="ECO:0007669"/>
    <property type="project" value="UniProtKB-KW"/>
</dbReference>
<dbReference type="GO" id="GO:0009061">
    <property type="term" value="P:anaerobic respiration"/>
    <property type="evidence" value="ECO:0007669"/>
    <property type="project" value="TreeGrafter"/>
</dbReference>
<dbReference type="PANTHER" id="PTHR43598:SF7">
    <property type="entry name" value="FORMATE DEHYDROGENASE, NITRATE-INDUCIBLE, MAJOR SUBUNIT"/>
    <property type="match status" value="1"/>
</dbReference>
<dbReference type="SUPFAM" id="SSF53706">
    <property type="entry name" value="Formate dehydrogenase/DMSO reductase, domains 1-3"/>
    <property type="match status" value="1"/>
</dbReference>
<dbReference type="GO" id="GO:0009055">
    <property type="term" value="F:electron transfer activity"/>
    <property type="evidence" value="ECO:0007669"/>
    <property type="project" value="TreeGrafter"/>
</dbReference>
<gene>
    <name evidence="6" type="primary">fdnG_2</name>
    <name evidence="6" type="ORF">NCTC13032_03489</name>
</gene>
<evidence type="ECO:0000256" key="4">
    <source>
        <dbReference type="ARBA" id="ARBA00022485"/>
    </source>
</evidence>
<name>A0A4U9HUN2_9ENTR</name>
<dbReference type="EC" id="1.2.1.2" evidence="6"/>
<sequence length="143" mass="16031">MVVIDPLVTETSNFWQNHGEMNDVDTASIQTEVFRLPSTCFAKRMAPSPTPAAGCSGNWKGAGCAGRKRVTTARSWRGFYHRLREMYRTEGGKGAEPLLRMSWDYKQPDHPESEEVAKEKQRLCAGRISMTPMACSSRRKASC</sequence>
<evidence type="ECO:0000313" key="7">
    <source>
        <dbReference type="Proteomes" id="UP000310719"/>
    </source>
</evidence>
<evidence type="ECO:0000256" key="5">
    <source>
        <dbReference type="ARBA" id="ARBA00023002"/>
    </source>
</evidence>
<reference evidence="6 7" key="1">
    <citation type="submission" date="2019-05" db="EMBL/GenBank/DDBJ databases">
        <authorList>
            <consortium name="Pathogen Informatics"/>
        </authorList>
    </citation>
    <scope>NUCLEOTIDE SEQUENCE [LARGE SCALE GENOMIC DNA]</scope>
    <source>
        <strain evidence="6 7">NCTC13032</strain>
    </source>
</reference>
<dbReference type="Proteomes" id="UP000310719">
    <property type="component" value="Chromosome"/>
</dbReference>
<dbReference type="GO" id="GO:0030313">
    <property type="term" value="C:cell envelope"/>
    <property type="evidence" value="ECO:0007669"/>
    <property type="project" value="UniProtKB-SubCell"/>
</dbReference>
<dbReference type="AlphaFoldDB" id="A0A4U9HUN2"/>
<accession>A0A4U9HUN2</accession>
<comment type="subcellular location">
    <subcellularLocation>
        <location evidence="2">Cell envelope</location>
    </subcellularLocation>
</comment>
<dbReference type="EMBL" id="LR590464">
    <property type="protein sequence ID" value="VTP68308.1"/>
    <property type="molecule type" value="Genomic_DNA"/>
</dbReference>